<dbReference type="SUPFAM" id="SSF48452">
    <property type="entry name" value="TPR-like"/>
    <property type="match status" value="1"/>
</dbReference>
<dbReference type="Pfam" id="PF00144">
    <property type="entry name" value="Beta-lactamase"/>
    <property type="match status" value="1"/>
</dbReference>
<evidence type="ECO:0000256" key="1">
    <source>
        <dbReference type="PROSITE-ProRule" id="PRU00339"/>
    </source>
</evidence>
<evidence type="ECO:0000256" key="2">
    <source>
        <dbReference type="SAM" id="SignalP"/>
    </source>
</evidence>
<protein>
    <submittedName>
        <fullName evidence="4">CubicO group peptidase (Beta-lactamase class C family)</fullName>
    </submittedName>
</protein>
<dbReference type="InterPro" id="IPR001466">
    <property type="entry name" value="Beta-lactam-related"/>
</dbReference>
<sequence length="466" mass="52905">MKKISCAVILLLAFIHAFSQEKKIKSFADEYGIQGLQLVYVKGNKTQAYNIGTVNKGSDKKVSSNTIFEAASLSKCVFAYTVMRLYDRGVISLDTPLLHYTGSYERFDPKDARYAKITARMVLRHTTGLPNWGDDKGARLLFTPDSCFSYSGEGYVFLQKTVEKLTHKSLNDLAQEEVFTPFKMTNSSYVWESKFDTLAAFGNSPEAINRHKNANAAYSLLTTAHDYTLFLQALLAGQGLKPATRQLMFEKSSSGTRFDHPVIEANEHINWGLGVGLQQNEMGKSIWHWGDKGDFKGFFIAFPDRQEILVYFTHNPYGLNITADILNTFFGKQTWWPTQWNDYGFKSPKAMKNLRAKLVKHGYSHAMEIVAKEKKKDPTYQLPEDDLNSLGYMLMSDNKKKDAAEVFKLNTNLYPNSANTYDSLAEAYEALDERELAIKNYKRSLELNPQNNNAAEHIKKLELLPL</sequence>
<dbReference type="RefSeq" id="WP_183588064.1">
    <property type="nucleotide sequence ID" value="NZ_JACHCA010000006.1"/>
</dbReference>
<dbReference type="PANTHER" id="PTHR43283">
    <property type="entry name" value="BETA-LACTAMASE-RELATED"/>
    <property type="match status" value="1"/>
</dbReference>
<dbReference type="PROSITE" id="PS50005">
    <property type="entry name" value="TPR"/>
    <property type="match status" value="1"/>
</dbReference>
<accession>A0A841JIZ7</accession>
<dbReference type="AlphaFoldDB" id="A0A841JIZ7"/>
<reference evidence="4 5" key="1">
    <citation type="submission" date="2020-08" db="EMBL/GenBank/DDBJ databases">
        <title>Genomic Encyclopedia of Type Strains, Phase IV (KMG-V): Genome sequencing to study the core and pangenomes of soil and plant-associated prokaryotes.</title>
        <authorList>
            <person name="Whitman W."/>
        </authorList>
    </citation>
    <scope>NUCLEOTIDE SEQUENCE [LARGE SCALE GENOMIC DNA]</scope>
    <source>
        <strain evidence="4 5">MP601</strain>
    </source>
</reference>
<dbReference type="InterPro" id="IPR050789">
    <property type="entry name" value="Diverse_Enzym_Activities"/>
</dbReference>
<keyword evidence="2" id="KW-0732">Signal</keyword>
<feature type="chain" id="PRO_5033024240" evidence="2">
    <location>
        <begin position="20"/>
        <end position="466"/>
    </location>
</feature>
<dbReference type="Gene3D" id="1.25.40.10">
    <property type="entry name" value="Tetratricopeptide repeat domain"/>
    <property type="match status" value="1"/>
</dbReference>
<dbReference type="InterPro" id="IPR011990">
    <property type="entry name" value="TPR-like_helical_dom_sf"/>
</dbReference>
<evidence type="ECO:0000313" key="5">
    <source>
        <dbReference type="Proteomes" id="UP000548326"/>
    </source>
</evidence>
<name>A0A841JIZ7_9SPHI</name>
<dbReference type="Proteomes" id="UP000548326">
    <property type="component" value="Unassembled WGS sequence"/>
</dbReference>
<evidence type="ECO:0000259" key="3">
    <source>
        <dbReference type="Pfam" id="PF00144"/>
    </source>
</evidence>
<dbReference type="EMBL" id="JACHCA010000006">
    <property type="protein sequence ID" value="MBB6128668.1"/>
    <property type="molecule type" value="Genomic_DNA"/>
</dbReference>
<comment type="caution">
    <text evidence="4">The sequence shown here is derived from an EMBL/GenBank/DDBJ whole genome shotgun (WGS) entry which is preliminary data.</text>
</comment>
<dbReference type="InterPro" id="IPR012338">
    <property type="entry name" value="Beta-lactam/transpept-like"/>
</dbReference>
<gene>
    <name evidence="4" type="ORF">HDF22_002789</name>
</gene>
<keyword evidence="1" id="KW-0802">TPR repeat</keyword>
<feature type="repeat" description="TPR" evidence="1">
    <location>
        <begin position="418"/>
        <end position="451"/>
    </location>
</feature>
<dbReference type="Gene3D" id="3.40.710.10">
    <property type="entry name" value="DD-peptidase/beta-lactamase superfamily"/>
    <property type="match status" value="1"/>
</dbReference>
<feature type="signal peptide" evidence="2">
    <location>
        <begin position="1"/>
        <end position="19"/>
    </location>
</feature>
<organism evidence="4 5">
    <name type="scientific">Mucilaginibacter lappiensis</name>
    <dbReference type="NCBI Taxonomy" id="354630"/>
    <lineage>
        <taxon>Bacteria</taxon>
        <taxon>Pseudomonadati</taxon>
        <taxon>Bacteroidota</taxon>
        <taxon>Sphingobacteriia</taxon>
        <taxon>Sphingobacteriales</taxon>
        <taxon>Sphingobacteriaceae</taxon>
        <taxon>Mucilaginibacter</taxon>
    </lineage>
</organism>
<dbReference type="InterPro" id="IPR019734">
    <property type="entry name" value="TPR_rpt"/>
</dbReference>
<dbReference type="PROSITE" id="PS50293">
    <property type="entry name" value="TPR_REGION"/>
    <property type="match status" value="1"/>
</dbReference>
<dbReference type="SUPFAM" id="SSF56601">
    <property type="entry name" value="beta-lactamase/transpeptidase-like"/>
    <property type="match status" value="1"/>
</dbReference>
<dbReference type="PANTHER" id="PTHR43283:SF18">
    <property type="match status" value="1"/>
</dbReference>
<feature type="domain" description="Beta-lactamase-related" evidence="3">
    <location>
        <begin position="22"/>
        <end position="318"/>
    </location>
</feature>
<proteinExistence type="predicted"/>
<evidence type="ECO:0000313" key="4">
    <source>
        <dbReference type="EMBL" id="MBB6128668.1"/>
    </source>
</evidence>
<dbReference type="SMART" id="SM00028">
    <property type="entry name" value="TPR"/>
    <property type="match status" value="2"/>
</dbReference>